<evidence type="ECO:0000256" key="3">
    <source>
        <dbReference type="ARBA" id="ARBA00022676"/>
    </source>
</evidence>
<comment type="caution">
    <text evidence="9">The sequence shown here is derived from an EMBL/GenBank/DDBJ whole genome shotgun (WGS) entry which is preliminary data.</text>
</comment>
<keyword evidence="3" id="KW-0328">Glycosyltransferase</keyword>
<dbReference type="AlphaFoldDB" id="A0A1F7RWX1"/>
<evidence type="ECO:0000256" key="6">
    <source>
        <dbReference type="ARBA" id="ARBA00022989"/>
    </source>
</evidence>
<reference evidence="9 10" key="1">
    <citation type="journal article" date="2016" name="Nat. Commun.">
        <title>Thousands of microbial genomes shed light on interconnected biogeochemical processes in an aquifer system.</title>
        <authorList>
            <person name="Anantharaman K."/>
            <person name="Brown C.T."/>
            <person name="Hug L.A."/>
            <person name="Sharon I."/>
            <person name="Castelle C.J."/>
            <person name="Probst A.J."/>
            <person name="Thomas B.C."/>
            <person name="Singh A."/>
            <person name="Wilkins M.J."/>
            <person name="Karaoz U."/>
            <person name="Brodie E.L."/>
            <person name="Williams K.H."/>
            <person name="Hubbard S.S."/>
            <person name="Banfield J.F."/>
        </authorList>
    </citation>
    <scope>NUCLEOTIDE SEQUENCE [LARGE SCALE GENOMIC DNA]</scope>
</reference>
<feature type="transmembrane region" description="Helical" evidence="8">
    <location>
        <begin position="81"/>
        <end position="110"/>
    </location>
</feature>
<feature type="transmembrane region" description="Helical" evidence="8">
    <location>
        <begin position="253"/>
        <end position="274"/>
    </location>
</feature>
<dbReference type="GO" id="GO:0005886">
    <property type="term" value="C:plasma membrane"/>
    <property type="evidence" value="ECO:0007669"/>
    <property type="project" value="UniProtKB-SubCell"/>
</dbReference>
<evidence type="ECO:0000313" key="10">
    <source>
        <dbReference type="Proteomes" id="UP000179266"/>
    </source>
</evidence>
<keyword evidence="7 8" id="KW-0472">Membrane</keyword>
<dbReference type="Proteomes" id="UP000179266">
    <property type="component" value="Unassembled WGS sequence"/>
</dbReference>
<dbReference type="PANTHER" id="PTHR33908:SF11">
    <property type="entry name" value="MEMBRANE PROTEIN"/>
    <property type="match status" value="1"/>
</dbReference>
<keyword evidence="6 8" id="KW-1133">Transmembrane helix</keyword>
<dbReference type="InterPro" id="IPR050297">
    <property type="entry name" value="LipidA_mod_glycosyltrf_83"/>
</dbReference>
<evidence type="ECO:0000313" key="9">
    <source>
        <dbReference type="EMBL" id="OGL46033.1"/>
    </source>
</evidence>
<evidence type="ECO:0000256" key="2">
    <source>
        <dbReference type="ARBA" id="ARBA00022475"/>
    </source>
</evidence>
<evidence type="ECO:0000256" key="5">
    <source>
        <dbReference type="ARBA" id="ARBA00022692"/>
    </source>
</evidence>
<proteinExistence type="predicted"/>
<dbReference type="PANTHER" id="PTHR33908">
    <property type="entry name" value="MANNOSYLTRANSFERASE YKCB-RELATED"/>
    <property type="match status" value="1"/>
</dbReference>
<evidence type="ECO:0000256" key="4">
    <source>
        <dbReference type="ARBA" id="ARBA00022679"/>
    </source>
</evidence>
<keyword evidence="2" id="KW-1003">Cell membrane</keyword>
<evidence type="ECO:0000256" key="1">
    <source>
        <dbReference type="ARBA" id="ARBA00004651"/>
    </source>
</evidence>
<feature type="transmembrane region" description="Helical" evidence="8">
    <location>
        <begin position="280"/>
        <end position="298"/>
    </location>
</feature>
<evidence type="ECO:0000256" key="7">
    <source>
        <dbReference type="ARBA" id="ARBA00023136"/>
    </source>
</evidence>
<organism evidence="9 10">
    <name type="scientific">Candidatus Schekmanbacteria bacterium RBG_13_48_7</name>
    <dbReference type="NCBI Taxonomy" id="1817878"/>
    <lineage>
        <taxon>Bacteria</taxon>
        <taxon>Candidatus Schekmaniibacteriota</taxon>
    </lineage>
</organism>
<keyword evidence="4" id="KW-0808">Transferase</keyword>
<dbReference type="GO" id="GO:0009103">
    <property type="term" value="P:lipopolysaccharide biosynthetic process"/>
    <property type="evidence" value="ECO:0007669"/>
    <property type="project" value="UniProtKB-ARBA"/>
</dbReference>
<protein>
    <submittedName>
        <fullName evidence="9">Uncharacterized protein</fullName>
    </submittedName>
</protein>
<name>A0A1F7RWX1_9BACT</name>
<feature type="transmembrane region" description="Helical" evidence="8">
    <location>
        <begin position="116"/>
        <end position="134"/>
    </location>
</feature>
<feature type="transmembrane region" description="Helical" evidence="8">
    <location>
        <begin position="305"/>
        <end position="324"/>
    </location>
</feature>
<comment type="subcellular location">
    <subcellularLocation>
        <location evidence="1">Cell membrane</location>
        <topology evidence="1">Multi-pass membrane protein</topology>
    </subcellularLocation>
</comment>
<dbReference type="GO" id="GO:0016763">
    <property type="term" value="F:pentosyltransferase activity"/>
    <property type="evidence" value="ECO:0007669"/>
    <property type="project" value="TreeGrafter"/>
</dbReference>
<evidence type="ECO:0000256" key="8">
    <source>
        <dbReference type="SAM" id="Phobius"/>
    </source>
</evidence>
<gene>
    <name evidence="9" type="ORF">A2161_11420</name>
</gene>
<accession>A0A1F7RWX1</accession>
<dbReference type="EMBL" id="MGDD01000150">
    <property type="protein sequence ID" value="OGL46033.1"/>
    <property type="molecule type" value="Genomic_DNA"/>
</dbReference>
<keyword evidence="5 8" id="KW-0812">Transmembrane</keyword>
<sequence>MIPRLFLAGLSTAMIFLVFRLCIMLDNKDTAVIASFLTSLYPPFVYFSAGLVTQLPFTFLFLLLLFFWIRFDAHPSVFQGILIGLLSGITLLTRADILFLLPLLFCITFIKHGRKMVMLWIPLCFIIAVSPWVVRNYMVHGKVFLVPPKGGRNLWESNNYKFSNQFAGGEHPEELQLYDSIRKTELEHLKRKDLIEFPKFQDEDEITRDEILMGRVISFIRANPIVYMKLCLIRLKETFRIFPRQLSGLKVKLIALFTDGWILPLSIIGFFLTIKQLSKFWIIHIASIYHVGIHILTTSGISQRIPVMPIFLIYTSIVIRKIWISGIRNNSTGKVNEL</sequence>
<feature type="transmembrane region" description="Helical" evidence="8">
    <location>
        <begin position="44"/>
        <end position="69"/>
    </location>
</feature>